<evidence type="ECO:0000313" key="3">
    <source>
        <dbReference type="Proteomes" id="UP000192578"/>
    </source>
</evidence>
<reference evidence="3" key="1">
    <citation type="submission" date="2017-01" db="EMBL/GenBank/DDBJ databases">
        <title>Comparative genomics of anhydrobiosis in the tardigrade Hypsibius dujardini.</title>
        <authorList>
            <person name="Yoshida Y."/>
            <person name="Koutsovoulos G."/>
            <person name="Laetsch D."/>
            <person name="Stevens L."/>
            <person name="Kumar S."/>
            <person name="Horikawa D."/>
            <person name="Ishino K."/>
            <person name="Komine S."/>
            <person name="Tomita M."/>
            <person name="Blaxter M."/>
            <person name="Arakawa K."/>
        </authorList>
    </citation>
    <scope>NUCLEOTIDE SEQUENCE [LARGE SCALE GENOMIC DNA]</scope>
    <source>
        <strain evidence="3">Z151</strain>
    </source>
</reference>
<accession>A0A9X6NT01</accession>
<dbReference type="Proteomes" id="UP000192578">
    <property type="component" value="Unassembled WGS sequence"/>
</dbReference>
<organism evidence="2 3">
    <name type="scientific">Hypsibius exemplaris</name>
    <name type="common">Freshwater tardigrade</name>
    <dbReference type="NCBI Taxonomy" id="2072580"/>
    <lineage>
        <taxon>Eukaryota</taxon>
        <taxon>Metazoa</taxon>
        <taxon>Ecdysozoa</taxon>
        <taxon>Tardigrada</taxon>
        <taxon>Eutardigrada</taxon>
        <taxon>Parachela</taxon>
        <taxon>Hypsibioidea</taxon>
        <taxon>Hypsibiidae</taxon>
        <taxon>Hypsibius</taxon>
    </lineage>
</organism>
<feature type="region of interest" description="Disordered" evidence="1">
    <location>
        <begin position="1"/>
        <end position="32"/>
    </location>
</feature>
<sequence length="141" mass="15308">MTATGLVVRADEGETTSVANRGSRQREPEVSGSRTMLVFRSYPRAVGGANGNGAKAVLRQTSYATPLPSSSTVGDMHLIRLASDEIHSQPTFDRTYHKCGDFPGELLTRPTFIVSVFPSTRITLQQHAGQEQFRESPSARG</sequence>
<name>A0A9X6NT01_HYPEX</name>
<protein>
    <submittedName>
        <fullName evidence="2">Uncharacterized protein</fullName>
    </submittedName>
</protein>
<dbReference type="AlphaFoldDB" id="A0A9X6NT01"/>
<evidence type="ECO:0000256" key="1">
    <source>
        <dbReference type="SAM" id="MobiDB-lite"/>
    </source>
</evidence>
<gene>
    <name evidence="2" type="ORF">BV898_19956</name>
</gene>
<evidence type="ECO:0000313" key="2">
    <source>
        <dbReference type="EMBL" id="OWA55569.1"/>
    </source>
</evidence>
<dbReference type="EMBL" id="MTYJ01000984">
    <property type="protein sequence ID" value="OWA55569.1"/>
    <property type="molecule type" value="Genomic_DNA"/>
</dbReference>
<comment type="caution">
    <text evidence="2">The sequence shown here is derived from an EMBL/GenBank/DDBJ whole genome shotgun (WGS) entry which is preliminary data.</text>
</comment>
<proteinExistence type="predicted"/>
<keyword evidence="3" id="KW-1185">Reference proteome</keyword>